<comment type="caution">
    <text evidence="2">The sequence shown here is derived from an EMBL/GenBank/DDBJ whole genome shotgun (WGS) entry which is preliminary data.</text>
</comment>
<evidence type="ECO:0000313" key="3">
    <source>
        <dbReference type="Proteomes" id="UP000371977"/>
    </source>
</evidence>
<proteinExistence type="predicted"/>
<dbReference type="Proteomes" id="UP000371977">
    <property type="component" value="Unassembled WGS sequence"/>
</dbReference>
<name>A0A6C2C274_9LACO</name>
<keyword evidence="3" id="KW-1185">Reference proteome</keyword>
<dbReference type="AlphaFoldDB" id="A0A6C2C274"/>
<protein>
    <submittedName>
        <fullName evidence="2">Uncharacterized protein</fullName>
    </submittedName>
</protein>
<organism evidence="2 3">
    <name type="scientific">Weissella muntiaci</name>
    <dbReference type="NCBI Taxonomy" id="2508881"/>
    <lineage>
        <taxon>Bacteria</taxon>
        <taxon>Bacillati</taxon>
        <taxon>Bacillota</taxon>
        <taxon>Bacilli</taxon>
        <taxon>Lactobacillales</taxon>
        <taxon>Lactobacillaceae</taxon>
        <taxon>Weissella</taxon>
    </lineage>
</organism>
<gene>
    <name evidence="2" type="ORF">ESZ50_11040</name>
</gene>
<dbReference type="RefSeq" id="WP_148623955.1">
    <property type="nucleotide sequence ID" value="NZ_SDGZ01000028.1"/>
</dbReference>
<dbReference type="EMBL" id="SDGZ01000028">
    <property type="protein sequence ID" value="TYC47882.1"/>
    <property type="molecule type" value="Genomic_DNA"/>
</dbReference>
<reference evidence="2 3" key="1">
    <citation type="submission" date="2019-01" db="EMBL/GenBank/DDBJ databases">
        <title>Weissella sp. nov., a novel lactic acid bacterium isolated from animal feces.</title>
        <authorList>
            <person name="Wang L.-T."/>
        </authorList>
    </citation>
    <scope>NUCLEOTIDE SEQUENCE [LARGE SCALE GENOMIC DNA]</scope>
    <source>
        <strain evidence="2 3">8H-2</strain>
    </source>
</reference>
<evidence type="ECO:0000256" key="1">
    <source>
        <dbReference type="SAM" id="MobiDB-lite"/>
    </source>
</evidence>
<accession>A0A6C2C274</accession>
<evidence type="ECO:0000313" key="2">
    <source>
        <dbReference type="EMBL" id="TYC47882.1"/>
    </source>
</evidence>
<feature type="region of interest" description="Disordered" evidence="1">
    <location>
        <begin position="1"/>
        <end position="24"/>
    </location>
</feature>
<feature type="compositionally biased region" description="Polar residues" evidence="1">
    <location>
        <begin position="1"/>
        <end position="17"/>
    </location>
</feature>
<sequence>MGKSLSEVTGESAQSSKALDENLKKMTMSHEKNLIAMITAGAAKTSMKDLQSKTNSKKGQVISEVKSSLKSFEEEFKNSAKGAWATAAVDNMNDKEKLFTKI</sequence>